<dbReference type="PANTHER" id="PTHR10859:SF91">
    <property type="entry name" value="DOLICHYL-PHOSPHATE BETA-GLUCOSYLTRANSFERASE"/>
    <property type="match status" value="1"/>
</dbReference>
<dbReference type="InterPro" id="IPR029044">
    <property type="entry name" value="Nucleotide-diphossugar_trans"/>
</dbReference>
<comment type="pathway">
    <text evidence="2">Protein modification; protein glycosylation.</text>
</comment>
<dbReference type="Gene3D" id="3.90.550.10">
    <property type="entry name" value="Spore Coat Polysaccharide Biosynthesis Protein SpsA, Chain A"/>
    <property type="match status" value="1"/>
</dbReference>
<name>A0A9L0SQ24_HORSE</name>
<dbReference type="Ensembl" id="ENSECAT00000102709.1">
    <property type="protein sequence ID" value="ENSECAP00000076098.1"/>
    <property type="gene ID" value="ENSECAG00000024592.4"/>
</dbReference>
<keyword evidence="6" id="KW-0808">Transferase</keyword>
<feature type="domain" description="Glycosyltransferase 2-like" evidence="13">
    <location>
        <begin position="68"/>
        <end position="150"/>
    </location>
</feature>
<dbReference type="CTD" id="29880"/>
<evidence type="ECO:0000313" key="15">
    <source>
        <dbReference type="Proteomes" id="UP000002281"/>
    </source>
</evidence>
<evidence type="ECO:0000256" key="9">
    <source>
        <dbReference type="ARBA" id="ARBA00022968"/>
    </source>
</evidence>
<evidence type="ECO:0000313" key="14">
    <source>
        <dbReference type="Ensembl" id="ENSECAP00000076098.1"/>
    </source>
</evidence>
<organism evidence="14 15">
    <name type="scientific">Equus caballus</name>
    <name type="common">Horse</name>
    <dbReference type="NCBI Taxonomy" id="9796"/>
    <lineage>
        <taxon>Eukaryota</taxon>
        <taxon>Metazoa</taxon>
        <taxon>Chordata</taxon>
        <taxon>Craniata</taxon>
        <taxon>Vertebrata</taxon>
        <taxon>Euteleostomi</taxon>
        <taxon>Mammalia</taxon>
        <taxon>Eutheria</taxon>
        <taxon>Laurasiatheria</taxon>
        <taxon>Perissodactyla</taxon>
        <taxon>Equidae</taxon>
        <taxon>Equus</taxon>
    </lineage>
</organism>
<keyword evidence="10" id="KW-1133">Transmembrane helix</keyword>
<dbReference type="InterPro" id="IPR035518">
    <property type="entry name" value="DPG_synthase"/>
</dbReference>
<protein>
    <recommendedName>
        <fullName evidence="4">dolichyl-phosphate beta-glucosyltransferase</fullName>
        <ecNumber evidence="4">2.4.1.117</ecNumber>
    </recommendedName>
</protein>
<evidence type="ECO:0000256" key="1">
    <source>
        <dbReference type="ARBA" id="ARBA00004389"/>
    </source>
</evidence>
<dbReference type="RefSeq" id="XP_005601207.1">
    <property type="nucleotide sequence ID" value="XM_005601150.4"/>
</dbReference>
<dbReference type="Proteomes" id="UP000002281">
    <property type="component" value="Chromosome 17"/>
</dbReference>
<comment type="subcellular location">
    <subcellularLocation>
        <location evidence="1">Endoplasmic reticulum membrane</location>
        <topology evidence="1">Single-pass membrane protein</topology>
    </subcellularLocation>
</comment>
<keyword evidence="11" id="KW-0472">Membrane</keyword>
<keyword evidence="15" id="KW-1185">Reference proteome</keyword>
<reference evidence="14" key="3">
    <citation type="submission" date="2025-09" db="UniProtKB">
        <authorList>
            <consortium name="Ensembl"/>
        </authorList>
    </citation>
    <scope>IDENTIFICATION</scope>
    <source>
        <strain evidence="14">Thoroughbred</strain>
    </source>
</reference>
<dbReference type="GO" id="GO:0004581">
    <property type="term" value="F:dolichyl-phosphate beta-glucosyltransferase activity"/>
    <property type="evidence" value="ECO:0007669"/>
    <property type="project" value="UniProtKB-EC"/>
</dbReference>
<dbReference type="SUPFAM" id="SSF53448">
    <property type="entry name" value="Nucleotide-diphospho-sugar transferases"/>
    <property type="match status" value="1"/>
</dbReference>
<evidence type="ECO:0000256" key="11">
    <source>
        <dbReference type="ARBA" id="ARBA00023136"/>
    </source>
</evidence>
<evidence type="ECO:0000256" key="2">
    <source>
        <dbReference type="ARBA" id="ARBA00004922"/>
    </source>
</evidence>
<keyword evidence="8" id="KW-0256">Endoplasmic reticulum</keyword>
<evidence type="ECO:0000256" key="10">
    <source>
        <dbReference type="ARBA" id="ARBA00022989"/>
    </source>
</evidence>
<proteinExistence type="inferred from homology"/>
<comment type="catalytic activity">
    <reaction evidence="12">
        <text>a di-trans,poly-cis-dolichyl phosphate + UDP-alpha-D-glucose = a di-trans,poly-cis-dolichyl beta-D-glucosyl phosphate + UDP</text>
        <dbReference type="Rhea" id="RHEA:15401"/>
        <dbReference type="Rhea" id="RHEA-COMP:19498"/>
        <dbReference type="Rhea" id="RHEA-COMP:19502"/>
        <dbReference type="ChEBI" id="CHEBI:57525"/>
        <dbReference type="ChEBI" id="CHEBI:57683"/>
        <dbReference type="ChEBI" id="CHEBI:58223"/>
        <dbReference type="ChEBI" id="CHEBI:58885"/>
        <dbReference type="EC" id="2.4.1.117"/>
    </reaction>
    <physiologicalReaction direction="left-to-right" evidence="12">
        <dbReference type="Rhea" id="RHEA:15402"/>
    </physiologicalReaction>
</comment>
<keyword evidence="7" id="KW-0812">Transmembrane</keyword>
<dbReference type="EC" id="2.4.1.117" evidence="4"/>
<dbReference type="GeneTree" id="ENSGT00940000153481"/>
<evidence type="ECO:0000256" key="8">
    <source>
        <dbReference type="ARBA" id="ARBA00022824"/>
    </source>
</evidence>
<evidence type="ECO:0000259" key="13">
    <source>
        <dbReference type="Pfam" id="PF00535"/>
    </source>
</evidence>
<dbReference type="AlphaFoldDB" id="A0A9L0SQ24"/>
<accession>A0A9L0SQ24</accession>
<dbReference type="CDD" id="cd04188">
    <property type="entry name" value="DPG_synthase"/>
    <property type="match status" value="1"/>
</dbReference>
<dbReference type="PANTHER" id="PTHR10859">
    <property type="entry name" value="GLYCOSYL TRANSFERASE"/>
    <property type="match status" value="1"/>
</dbReference>
<evidence type="ECO:0000256" key="4">
    <source>
        <dbReference type="ARBA" id="ARBA00012583"/>
    </source>
</evidence>
<dbReference type="InterPro" id="IPR001173">
    <property type="entry name" value="Glyco_trans_2-like"/>
</dbReference>
<sequence length="286" mass="32826">MAPLLLQLAGLGAALLASALILISFVAFITATEMPDLHRHEQEKFFLNARGQKETLPSIWDSPTKQLSVVVPSYNEEKRLPVMMDEALSYLEKRQKQDPTFTYEVIVVDDGSKDQTSEVAFKYCQKYGSDKVRVITLVKNRGKGGAIRMGQMAIACGSRAHLEKESIAQRSYFRTLLMYGFHFLVWFLCVKGIRDTQCGFKLLTREAASRTFSSLHIERWAFDVELLYIAQFFKIPIAEIAVNWTEIEGSKLVPFWSWLQMGKDLLFIRLRYLTGAWRLQQPRKVN</sequence>
<evidence type="ECO:0000256" key="6">
    <source>
        <dbReference type="ARBA" id="ARBA00022679"/>
    </source>
</evidence>
<keyword evidence="9" id="KW-0735">Signal-anchor</keyword>
<evidence type="ECO:0000256" key="5">
    <source>
        <dbReference type="ARBA" id="ARBA00022676"/>
    </source>
</evidence>
<evidence type="ECO:0000256" key="7">
    <source>
        <dbReference type="ARBA" id="ARBA00022692"/>
    </source>
</evidence>
<gene>
    <name evidence="14" type="primary">ALG5</name>
</gene>
<reference evidence="14 15" key="1">
    <citation type="journal article" date="2009" name="Science">
        <title>Genome sequence, comparative analysis, and population genetics of the domestic horse.</title>
        <authorList>
            <consortium name="Broad Institute Genome Sequencing Platform"/>
            <consortium name="Broad Institute Whole Genome Assembly Team"/>
            <person name="Wade C.M."/>
            <person name="Giulotto E."/>
            <person name="Sigurdsson S."/>
            <person name="Zoli M."/>
            <person name="Gnerre S."/>
            <person name="Imsland F."/>
            <person name="Lear T.L."/>
            <person name="Adelson D.L."/>
            <person name="Bailey E."/>
            <person name="Bellone R.R."/>
            <person name="Bloecker H."/>
            <person name="Distl O."/>
            <person name="Edgar R.C."/>
            <person name="Garber M."/>
            <person name="Leeb T."/>
            <person name="Mauceli E."/>
            <person name="MacLeod J.N."/>
            <person name="Penedo M.C.T."/>
            <person name="Raison J.M."/>
            <person name="Sharpe T."/>
            <person name="Vogel J."/>
            <person name="Andersson L."/>
            <person name="Antczak D.F."/>
            <person name="Biagi T."/>
            <person name="Binns M.M."/>
            <person name="Chowdhary B.P."/>
            <person name="Coleman S.J."/>
            <person name="Della Valle G."/>
            <person name="Fryc S."/>
            <person name="Guerin G."/>
            <person name="Hasegawa T."/>
            <person name="Hill E.W."/>
            <person name="Jurka J."/>
            <person name="Kiialainen A."/>
            <person name="Lindgren G."/>
            <person name="Liu J."/>
            <person name="Magnani E."/>
            <person name="Mickelson J.R."/>
            <person name="Murray J."/>
            <person name="Nergadze S.G."/>
            <person name="Onofrio R."/>
            <person name="Pedroni S."/>
            <person name="Piras M.F."/>
            <person name="Raudsepp T."/>
            <person name="Rocchi M."/>
            <person name="Roeed K.H."/>
            <person name="Ryder O.A."/>
            <person name="Searle S."/>
            <person name="Skow L."/>
            <person name="Swinburne J.E."/>
            <person name="Syvaenen A.C."/>
            <person name="Tozaki T."/>
            <person name="Valberg S.J."/>
            <person name="Vaudin M."/>
            <person name="White J.R."/>
            <person name="Zody M.C."/>
            <person name="Lander E.S."/>
            <person name="Lindblad-Toh K."/>
        </authorList>
    </citation>
    <scope>NUCLEOTIDE SEQUENCE [LARGE SCALE GENOMIC DNA]</scope>
    <source>
        <strain evidence="14 15">Thoroughbred</strain>
    </source>
</reference>
<dbReference type="GO" id="GO:0005789">
    <property type="term" value="C:endoplasmic reticulum membrane"/>
    <property type="evidence" value="ECO:0007669"/>
    <property type="project" value="UniProtKB-SubCell"/>
</dbReference>
<comment type="similarity">
    <text evidence="3">Belongs to the glycosyltransferase 2 family.</text>
</comment>
<keyword evidence="5" id="KW-0328">Glycosyltransferase</keyword>
<dbReference type="GeneID" id="100065925"/>
<evidence type="ECO:0000256" key="12">
    <source>
        <dbReference type="ARBA" id="ARBA00045097"/>
    </source>
</evidence>
<dbReference type="Pfam" id="PF00535">
    <property type="entry name" value="Glycos_transf_2"/>
    <property type="match status" value="1"/>
</dbReference>
<dbReference type="OrthoDB" id="3784at2759"/>
<reference evidence="14" key="2">
    <citation type="submission" date="2025-08" db="UniProtKB">
        <authorList>
            <consortium name="Ensembl"/>
        </authorList>
    </citation>
    <scope>IDENTIFICATION</scope>
    <source>
        <strain evidence="14">Thoroughbred</strain>
    </source>
</reference>
<evidence type="ECO:0000256" key="3">
    <source>
        <dbReference type="ARBA" id="ARBA00006739"/>
    </source>
</evidence>